<dbReference type="RefSeq" id="WP_109836761.1">
    <property type="nucleotide sequence ID" value="NZ_QGKM01000012.1"/>
</dbReference>
<gene>
    <name evidence="2" type="ORF">DKW60_05955</name>
</gene>
<dbReference type="EMBL" id="QGKM01000012">
    <property type="protein sequence ID" value="PWQ99270.1"/>
    <property type="molecule type" value="Genomic_DNA"/>
</dbReference>
<dbReference type="Proteomes" id="UP000245539">
    <property type="component" value="Unassembled WGS sequence"/>
</dbReference>
<evidence type="ECO:0000313" key="2">
    <source>
        <dbReference type="EMBL" id="PWQ99270.1"/>
    </source>
</evidence>
<dbReference type="InterPro" id="IPR014710">
    <property type="entry name" value="RmlC-like_jellyroll"/>
</dbReference>
<dbReference type="CDD" id="cd06121">
    <property type="entry name" value="cupin_YML079wp"/>
    <property type="match status" value="1"/>
</dbReference>
<dbReference type="InterPro" id="IPR009327">
    <property type="entry name" value="Cupin_DUF985"/>
</dbReference>
<dbReference type="InterPro" id="IPR011051">
    <property type="entry name" value="RmlC_Cupin_sf"/>
</dbReference>
<dbReference type="InterPro" id="IPR039935">
    <property type="entry name" value="YML079W-like"/>
</dbReference>
<keyword evidence="3" id="KW-1185">Reference proteome</keyword>
<evidence type="ECO:0000313" key="3">
    <source>
        <dbReference type="Proteomes" id="UP000245539"/>
    </source>
</evidence>
<protein>
    <recommendedName>
        <fullName evidence="1">DUF985 domain-containing protein</fullName>
    </recommendedName>
</protein>
<comment type="caution">
    <text evidence="2">The sequence shown here is derived from an EMBL/GenBank/DDBJ whole genome shotgun (WGS) entry which is preliminary data.</text>
</comment>
<organism evidence="2 3">
    <name type="scientific">Leucothrix pacifica</name>
    <dbReference type="NCBI Taxonomy" id="1247513"/>
    <lineage>
        <taxon>Bacteria</taxon>
        <taxon>Pseudomonadati</taxon>
        <taxon>Pseudomonadota</taxon>
        <taxon>Gammaproteobacteria</taxon>
        <taxon>Thiotrichales</taxon>
        <taxon>Thiotrichaceae</taxon>
        <taxon>Leucothrix</taxon>
    </lineage>
</organism>
<accession>A0A317CS53</accession>
<name>A0A317CS53_9GAMM</name>
<dbReference type="PANTHER" id="PTHR33387">
    <property type="entry name" value="RMLC-LIKE JELLY ROLL FOLD PROTEIN"/>
    <property type="match status" value="1"/>
</dbReference>
<dbReference type="Gene3D" id="2.60.120.10">
    <property type="entry name" value="Jelly Rolls"/>
    <property type="match status" value="1"/>
</dbReference>
<dbReference type="PANTHER" id="PTHR33387:SF3">
    <property type="entry name" value="DUF985 DOMAIN-CONTAINING PROTEIN"/>
    <property type="match status" value="1"/>
</dbReference>
<reference evidence="2 3" key="1">
    <citation type="submission" date="2018-05" db="EMBL/GenBank/DDBJ databases">
        <title>Leucothrix arctica sp. nov., isolated from Arctic seawater.</title>
        <authorList>
            <person name="Choi A."/>
            <person name="Baek K."/>
        </authorList>
    </citation>
    <scope>NUCLEOTIDE SEQUENCE [LARGE SCALE GENOMIC DNA]</scope>
    <source>
        <strain evidence="2 3">JCM 18388</strain>
    </source>
</reference>
<dbReference type="SUPFAM" id="SSF51182">
    <property type="entry name" value="RmlC-like cupins"/>
    <property type="match status" value="1"/>
</dbReference>
<dbReference type="Pfam" id="PF06172">
    <property type="entry name" value="Cupin_5"/>
    <property type="match status" value="1"/>
</dbReference>
<sequence>MSTKTAEQWIEALKLVPLPEEGGWYNEVYRSDETIKRAALPARFAGERCFATSIYYLLKSDEFSAFHRIQQEEIWHFYEGSPLIVHEIDLAGNYTAHRLGRDFDAGERFQLTIPRGHLFASNVIESARDSFSLVACSVSPGFEFVDFDAPKREVLLQSYPQHAEVIHSLTRE</sequence>
<dbReference type="OrthoDB" id="9798288at2"/>
<proteinExistence type="predicted"/>
<feature type="domain" description="DUF985" evidence="1">
    <location>
        <begin position="7"/>
        <end position="148"/>
    </location>
</feature>
<dbReference type="AlphaFoldDB" id="A0A317CS53"/>
<evidence type="ECO:0000259" key="1">
    <source>
        <dbReference type="Pfam" id="PF06172"/>
    </source>
</evidence>